<dbReference type="EMBL" id="CASHTH010000522">
    <property type="protein sequence ID" value="CAI8003496.1"/>
    <property type="molecule type" value="Genomic_DNA"/>
</dbReference>
<dbReference type="InterPro" id="IPR050642">
    <property type="entry name" value="PDH_E1_Alpha_Subunit"/>
</dbReference>
<dbReference type="Pfam" id="PF00676">
    <property type="entry name" value="E1_dh"/>
    <property type="match status" value="1"/>
</dbReference>
<evidence type="ECO:0000256" key="3">
    <source>
        <dbReference type="ARBA" id="ARBA00023002"/>
    </source>
</evidence>
<gene>
    <name evidence="6" type="ORF">GBAR_LOCUS3665</name>
</gene>
<dbReference type="InterPro" id="IPR001017">
    <property type="entry name" value="DH_E1"/>
</dbReference>
<name>A0AA35W183_GEOBA</name>
<organism evidence="6 7">
    <name type="scientific">Geodia barretti</name>
    <name type="common">Barrett's horny sponge</name>
    <dbReference type="NCBI Taxonomy" id="519541"/>
    <lineage>
        <taxon>Eukaryota</taxon>
        <taxon>Metazoa</taxon>
        <taxon>Porifera</taxon>
        <taxon>Demospongiae</taxon>
        <taxon>Heteroscleromorpha</taxon>
        <taxon>Tetractinellida</taxon>
        <taxon>Astrophorina</taxon>
        <taxon>Geodiidae</taxon>
        <taxon>Geodia</taxon>
    </lineage>
</organism>
<dbReference type="AlphaFoldDB" id="A0AA35W183"/>
<dbReference type="Gene3D" id="3.40.50.970">
    <property type="match status" value="1"/>
</dbReference>
<evidence type="ECO:0000313" key="6">
    <source>
        <dbReference type="EMBL" id="CAI8003496.1"/>
    </source>
</evidence>
<keyword evidence="2" id="KW-0809">Transit peptide</keyword>
<feature type="domain" description="Dehydrogenase E1 component" evidence="5">
    <location>
        <begin position="6"/>
        <end position="120"/>
    </location>
</feature>
<evidence type="ECO:0000259" key="5">
    <source>
        <dbReference type="Pfam" id="PF00676"/>
    </source>
</evidence>
<dbReference type="PANTHER" id="PTHR11516">
    <property type="entry name" value="PYRUVATE DEHYDROGENASE E1 COMPONENT, ALPHA SUBUNIT BACTERIAL AND ORGANELLAR"/>
    <property type="match status" value="1"/>
</dbReference>
<sequence>MGRLRRANGIVGGGIPIAAGAALGLQLKGEKHVAVSFFGDGASNEGAFHEGINIAATGSVPRCVCEKQRIAESTPLRPIASGSDIAASCLRPTSMPESSVDGMDPQAVYEVARSDCARRKGGRDLR</sequence>
<keyword evidence="7" id="KW-1185">Reference proteome</keyword>
<evidence type="ECO:0000313" key="7">
    <source>
        <dbReference type="Proteomes" id="UP001174909"/>
    </source>
</evidence>
<dbReference type="GO" id="GO:0004739">
    <property type="term" value="F:pyruvate dehydrogenase (acetyl-transferring) activity"/>
    <property type="evidence" value="ECO:0007669"/>
    <property type="project" value="TreeGrafter"/>
</dbReference>
<proteinExistence type="predicted"/>
<comment type="caution">
    <text evidence="6">The sequence shown here is derived from an EMBL/GenBank/DDBJ whole genome shotgun (WGS) entry which is preliminary data.</text>
</comment>
<keyword evidence="4" id="KW-0786">Thiamine pyrophosphate</keyword>
<keyword evidence="3" id="KW-0560">Oxidoreductase</keyword>
<evidence type="ECO:0000256" key="2">
    <source>
        <dbReference type="ARBA" id="ARBA00022946"/>
    </source>
</evidence>
<protein>
    <submittedName>
        <fullName evidence="6">Acetoin:2,6-dichlorophenolindophenol oxidoreductase subunit alpha</fullName>
    </submittedName>
</protein>
<reference evidence="6" key="1">
    <citation type="submission" date="2023-03" db="EMBL/GenBank/DDBJ databases">
        <authorList>
            <person name="Steffen K."/>
            <person name="Cardenas P."/>
        </authorList>
    </citation>
    <scope>NUCLEOTIDE SEQUENCE</scope>
</reference>
<dbReference type="PANTHER" id="PTHR11516:SF60">
    <property type="entry name" value="PYRUVATE DEHYDROGENASE E1 COMPONENT SUBUNIT ALPHA"/>
    <property type="match status" value="1"/>
</dbReference>
<evidence type="ECO:0000256" key="1">
    <source>
        <dbReference type="ARBA" id="ARBA00001964"/>
    </source>
</evidence>
<dbReference type="InterPro" id="IPR029061">
    <property type="entry name" value="THDP-binding"/>
</dbReference>
<accession>A0AA35W183</accession>
<dbReference type="SUPFAM" id="SSF52518">
    <property type="entry name" value="Thiamin diphosphate-binding fold (THDP-binding)"/>
    <property type="match status" value="1"/>
</dbReference>
<comment type="cofactor">
    <cofactor evidence="1">
        <name>thiamine diphosphate</name>
        <dbReference type="ChEBI" id="CHEBI:58937"/>
    </cofactor>
</comment>
<dbReference type="GO" id="GO:0006086">
    <property type="term" value="P:pyruvate decarboxylation to acetyl-CoA"/>
    <property type="evidence" value="ECO:0007669"/>
    <property type="project" value="TreeGrafter"/>
</dbReference>
<dbReference type="Proteomes" id="UP001174909">
    <property type="component" value="Unassembled WGS sequence"/>
</dbReference>
<evidence type="ECO:0000256" key="4">
    <source>
        <dbReference type="ARBA" id="ARBA00023052"/>
    </source>
</evidence>